<comment type="similarity">
    <text evidence="3 17">Belongs to the acyl-CoA dehydrogenase family.</text>
</comment>
<dbReference type="FunFam" id="2.40.110.10:FF:000006">
    <property type="entry name" value="very long-chain specific acyl-CoA dehydrogenase, mitochondrial"/>
    <property type="match status" value="1"/>
</dbReference>
<gene>
    <name evidence="22" type="ORF">DPMN_117821</name>
</gene>
<keyword evidence="11" id="KW-0496">Mitochondrion</keyword>
<evidence type="ECO:0000256" key="1">
    <source>
        <dbReference type="ARBA" id="ARBA00001974"/>
    </source>
</evidence>
<dbReference type="Gene3D" id="2.40.110.10">
    <property type="entry name" value="Butyryl-CoA Dehydrogenase, subunit A, domain 2"/>
    <property type="match status" value="1"/>
</dbReference>
<evidence type="ECO:0000259" key="19">
    <source>
        <dbReference type="Pfam" id="PF02770"/>
    </source>
</evidence>
<dbReference type="InterPro" id="IPR049448">
    <property type="entry name" value="ACAD9/ACADV-like_C"/>
</dbReference>
<comment type="catalytic activity">
    <reaction evidence="15">
        <text>eicosanoyl-CoA + oxidized [electron-transfer flavoprotein] + H(+) = (2E)-eicosenoyl-CoA + reduced [electron-transfer flavoprotein]</text>
        <dbReference type="Rhea" id="RHEA:47236"/>
        <dbReference type="Rhea" id="RHEA-COMP:10685"/>
        <dbReference type="Rhea" id="RHEA-COMP:10686"/>
        <dbReference type="ChEBI" id="CHEBI:15378"/>
        <dbReference type="ChEBI" id="CHEBI:57380"/>
        <dbReference type="ChEBI" id="CHEBI:57692"/>
        <dbReference type="ChEBI" id="CHEBI:58307"/>
        <dbReference type="ChEBI" id="CHEBI:74691"/>
    </reaction>
    <physiologicalReaction direction="left-to-right" evidence="15">
        <dbReference type="Rhea" id="RHEA:47237"/>
    </physiologicalReaction>
</comment>
<dbReference type="PROSITE" id="PS00072">
    <property type="entry name" value="ACYL_COA_DH_1"/>
    <property type="match status" value="1"/>
</dbReference>
<dbReference type="Gene3D" id="1.10.540.10">
    <property type="entry name" value="Acyl-CoA dehydrogenase/oxidase, N-terminal domain"/>
    <property type="match status" value="1"/>
</dbReference>
<evidence type="ECO:0000256" key="6">
    <source>
        <dbReference type="ARBA" id="ARBA00022792"/>
    </source>
</evidence>
<dbReference type="FunFam" id="1.20.140.10:FF:000008">
    <property type="entry name" value="acyl-CoA dehydrogenase family member 9, mitochondrial"/>
    <property type="match status" value="1"/>
</dbReference>
<comment type="catalytic activity">
    <reaction evidence="13">
        <text>oxidized [electron-transfer flavoprotein] + hexadecanoyl-CoA + H(+) = (2E)-hexadecenoyl-CoA + reduced [electron-transfer flavoprotein]</text>
        <dbReference type="Rhea" id="RHEA:43448"/>
        <dbReference type="Rhea" id="RHEA-COMP:10685"/>
        <dbReference type="Rhea" id="RHEA-COMP:10686"/>
        <dbReference type="ChEBI" id="CHEBI:15378"/>
        <dbReference type="ChEBI" id="CHEBI:57379"/>
        <dbReference type="ChEBI" id="CHEBI:57692"/>
        <dbReference type="ChEBI" id="CHEBI:58307"/>
        <dbReference type="ChEBI" id="CHEBI:61526"/>
    </reaction>
    <physiologicalReaction direction="left-to-right" evidence="13">
        <dbReference type="Rhea" id="RHEA:43449"/>
    </physiologicalReaction>
</comment>
<dbReference type="GO" id="GO:0006631">
    <property type="term" value="P:fatty acid metabolic process"/>
    <property type="evidence" value="ECO:0007669"/>
    <property type="project" value="UniProtKB-ARBA"/>
</dbReference>
<evidence type="ECO:0000256" key="10">
    <source>
        <dbReference type="ARBA" id="ARBA00023002"/>
    </source>
</evidence>
<dbReference type="GO" id="GO:0050660">
    <property type="term" value="F:flavin adenine dinucleotide binding"/>
    <property type="evidence" value="ECO:0007669"/>
    <property type="project" value="InterPro"/>
</dbReference>
<comment type="cofactor">
    <cofactor evidence="1 17">
        <name>FAD</name>
        <dbReference type="ChEBI" id="CHEBI:57692"/>
    </cofactor>
</comment>
<evidence type="ECO:0000256" key="17">
    <source>
        <dbReference type="RuleBase" id="RU362125"/>
    </source>
</evidence>
<sequence length="569" mass="63619">EMLLFPELDKYEDVEHLNELIAPVERFFTENVDSQSIDIEGEIPKELIRQLGELGLFGQQIPHEYGGLELDATGYARMAEVTAMDASVAVTFAGHQAIGLKGILIAGTREQKEKYLPKLATGEQLAAFCLTEPSSGSDAASIQTRATLSEDGKTFHLNGGKIWITNGGIADVFTVFAKTEVTDEQGNREDKMTAFIVERAFGGITSGKPEDKLGIRGSNTCEVHFDNTPVPIENVLGEVGGGFKIAMNILNSGRFSMGSSGAGMLKKLIGFAAEHAISRTQFKEKLMNFGLIQEKFSTMAVTTYAMESMAYLTALNLDSYVEPDLSVEAAIVKVFSSEGCWNCASESLQVLGGLGYMKTYPYERYLRDARILMIFEGTNEILRLFIAMNCLKYAGKELKEFQKLLRNPLKNPSAMFLFMRKMSSRKPKKVMHLNEELHPTLQHEAWMLEQWTQYLEKAVQKLLRQYGNSIIDEQFHLKRLADMAIDLYAMTACIGRTSRSLCMGLKNNDHEKTMTQLFCKEAVHRLENNFEAIMSGDQSNGDDLRRQIAEKVFTEHGYAASHPLTKNKF</sequence>
<dbReference type="PANTHER" id="PTHR43884">
    <property type="entry name" value="ACYL-COA DEHYDROGENASE"/>
    <property type="match status" value="1"/>
</dbReference>
<evidence type="ECO:0000256" key="8">
    <source>
        <dbReference type="ARBA" id="ARBA00022946"/>
    </source>
</evidence>
<evidence type="ECO:0000256" key="16">
    <source>
        <dbReference type="ARBA" id="ARBA00049224"/>
    </source>
</evidence>
<name>A0A9D4GGF1_DREPO</name>
<evidence type="ECO:0000256" key="9">
    <source>
        <dbReference type="ARBA" id="ARBA00022990"/>
    </source>
</evidence>
<dbReference type="Pfam" id="PF00441">
    <property type="entry name" value="Acyl-CoA_dh_1"/>
    <property type="match status" value="1"/>
</dbReference>
<proteinExistence type="inferred from homology"/>
<dbReference type="SUPFAM" id="SSF47203">
    <property type="entry name" value="Acyl-CoA dehydrogenase C-terminal domain-like"/>
    <property type="match status" value="2"/>
</dbReference>
<feature type="domain" description="Acyl-CoA dehydrogenase/oxidase C-terminal" evidence="18">
    <location>
        <begin position="240"/>
        <end position="389"/>
    </location>
</feature>
<feature type="domain" description="Acyl-CoA oxidase/dehydrogenase middle" evidence="19">
    <location>
        <begin position="127"/>
        <end position="227"/>
    </location>
</feature>
<keyword evidence="6" id="KW-0999">Mitochondrion inner membrane</keyword>
<dbReference type="EMBL" id="JAIWYP010000005">
    <property type="protein sequence ID" value="KAH3816308.1"/>
    <property type="molecule type" value="Genomic_DNA"/>
</dbReference>
<dbReference type="Pfam" id="PF21343">
    <property type="entry name" value="ACAD9-ACADV_C"/>
    <property type="match status" value="1"/>
</dbReference>
<evidence type="ECO:0000256" key="2">
    <source>
        <dbReference type="ARBA" id="ARBA00004637"/>
    </source>
</evidence>
<evidence type="ECO:0000259" key="20">
    <source>
        <dbReference type="Pfam" id="PF02771"/>
    </source>
</evidence>
<keyword evidence="7 17" id="KW-0274">FAD</keyword>
<evidence type="ECO:0000313" key="22">
    <source>
        <dbReference type="EMBL" id="KAH3816308.1"/>
    </source>
</evidence>
<evidence type="ECO:0000256" key="3">
    <source>
        <dbReference type="ARBA" id="ARBA00009347"/>
    </source>
</evidence>
<evidence type="ECO:0000259" key="18">
    <source>
        <dbReference type="Pfam" id="PF00441"/>
    </source>
</evidence>
<evidence type="ECO:0000256" key="5">
    <source>
        <dbReference type="ARBA" id="ARBA00022630"/>
    </source>
</evidence>
<keyword evidence="4" id="KW-0597">Phosphoprotein</keyword>
<evidence type="ECO:0000313" key="23">
    <source>
        <dbReference type="Proteomes" id="UP000828390"/>
    </source>
</evidence>
<accession>A0A9D4GGF1</accession>
<dbReference type="InterPro" id="IPR013786">
    <property type="entry name" value="AcylCoA_DH/ox_N"/>
</dbReference>
<evidence type="ECO:0000256" key="12">
    <source>
        <dbReference type="ARBA" id="ARBA00023136"/>
    </source>
</evidence>
<reference evidence="22" key="2">
    <citation type="submission" date="2020-11" db="EMBL/GenBank/DDBJ databases">
        <authorList>
            <person name="McCartney M.A."/>
            <person name="Auch B."/>
            <person name="Kono T."/>
            <person name="Mallez S."/>
            <person name="Becker A."/>
            <person name="Gohl D.M."/>
            <person name="Silverstein K.A.T."/>
            <person name="Koren S."/>
            <person name="Bechman K.B."/>
            <person name="Herman A."/>
            <person name="Abrahante J.E."/>
            <person name="Garbe J."/>
        </authorList>
    </citation>
    <scope>NUCLEOTIDE SEQUENCE</scope>
    <source>
        <strain evidence="22">Duluth1</strain>
        <tissue evidence="22">Whole animal</tissue>
    </source>
</reference>
<dbReference type="InterPro" id="IPR046373">
    <property type="entry name" value="Acyl-CoA_Oxase/DH_mid-dom_sf"/>
</dbReference>
<dbReference type="InterPro" id="IPR006089">
    <property type="entry name" value="Acyl-CoA_DH_CS"/>
</dbReference>
<evidence type="ECO:0000256" key="7">
    <source>
        <dbReference type="ARBA" id="ARBA00022827"/>
    </source>
</evidence>
<dbReference type="InterPro" id="IPR036250">
    <property type="entry name" value="AcylCo_DH-like_C"/>
</dbReference>
<dbReference type="AlphaFoldDB" id="A0A9D4GGF1"/>
<evidence type="ECO:0000259" key="21">
    <source>
        <dbReference type="Pfam" id="PF21343"/>
    </source>
</evidence>
<comment type="catalytic activity">
    <reaction evidence="16">
        <text>octadecanoyl-CoA + oxidized [electron-transfer flavoprotein] + H(+) = (2E)-octadecenoyl-CoA + reduced [electron-transfer flavoprotein]</text>
        <dbReference type="Rhea" id="RHEA:47240"/>
        <dbReference type="Rhea" id="RHEA-COMP:10685"/>
        <dbReference type="Rhea" id="RHEA-COMP:10686"/>
        <dbReference type="ChEBI" id="CHEBI:15378"/>
        <dbReference type="ChEBI" id="CHEBI:57394"/>
        <dbReference type="ChEBI" id="CHEBI:57692"/>
        <dbReference type="ChEBI" id="CHEBI:58307"/>
        <dbReference type="ChEBI" id="CHEBI:71412"/>
    </reaction>
    <physiologicalReaction direction="left-to-right" evidence="16">
        <dbReference type="Rhea" id="RHEA:47241"/>
    </physiologicalReaction>
</comment>
<keyword evidence="12" id="KW-0472">Membrane</keyword>
<evidence type="ECO:0000256" key="14">
    <source>
        <dbReference type="ARBA" id="ARBA00049038"/>
    </source>
</evidence>
<feature type="domain" description="ACAD9/ACADV-like C-terminal" evidence="21">
    <location>
        <begin position="439"/>
        <end position="558"/>
    </location>
</feature>
<dbReference type="Pfam" id="PF02771">
    <property type="entry name" value="Acyl-CoA_dh_N"/>
    <property type="match status" value="1"/>
</dbReference>
<dbReference type="InterPro" id="IPR037069">
    <property type="entry name" value="AcylCoA_DH/ox_N_sf"/>
</dbReference>
<evidence type="ECO:0000256" key="4">
    <source>
        <dbReference type="ARBA" id="ARBA00022553"/>
    </source>
</evidence>
<protein>
    <recommendedName>
        <fullName evidence="24">Acyl-CoA dehydrogenase</fullName>
    </recommendedName>
</protein>
<keyword evidence="5 17" id="KW-0285">Flavoprotein</keyword>
<evidence type="ECO:0008006" key="24">
    <source>
        <dbReference type="Google" id="ProtNLM"/>
    </source>
</evidence>
<dbReference type="InterPro" id="IPR009075">
    <property type="entry name" value="AcylCo_DH/oxidase_C"/>
</dbReference>
<keyword evidence="10 17" id="KW-0560">Oxidoreductase</keyword>
<dbReference type="GO" id="GO:0003995">
    <property type="term" value="F:acyl-CoA dehydrogenase activity"/>
    <property type="evidence" value="ECO:0007669"/>
    <property type="project" value="InterPro"/>
</dbReference>
<evidence type="ECO:0000256" key="15">
    <source>
        <dbReference type="ARBA" id="ARBA00049140"/>
    </source>
</evidence>
<dbReference type="Proteomes" id="UP000828390">
    <property type="component" value="Unassembled WGS sequence"/>
</dbReference>
<comment type="caution">
    <text evidence="22">The sequence shown here is derived from an EMBL/GenBank/DDBJ whole genome shotgun (WGS) entry which is preliminary data.</text>
</comment>
<comment type="subcellular location">
    <subcellularLocation>
        <location evidence="2">Mitochondrion inner membrane</location>
        <topology evidence="2">Peripheral membrane protein</topology>
    </subcellularLocation>
</comment>
<dbReference type="GO" id="GO:0005743">
    <property type="term" value="C:mitochondrial inner membrane"/>
    <property type="evidence" value="ECO:0007669"/>
    <property type="project" value="UniProtKB-SubCell"/>
</dbReference>
<organism evidence="22 23">
    <name type="scientific">Dreissena polymorpha</name>
    <name type="common">Zebra mussel</name>
    <name type="synonym">Mytilus polymorpha</name>
    <dbReference type="NCBI Taxonomy" id="45954"/>
    <lineage>
        <taxon>Eukaryota</taxon>
        <taxon>Metazoa</taxon>
        <taxon>Spiralia</taxon>
        <taxon>Lophotrochozoa</taxon>
        <taxon>Mollusca</taxon>
        <taxon>Bivalvia</taxon>
        <taxon>Autobranchia</taxon>
        <taxon>Heteroconchia</taxon>
        <taxon>Euheterodonta</taxon>
        <taxon>Imparidentia</taxon>
        <taxon>Neoheterodontei</taxon>
        <taxon>Myida</taxon>
        <taxon>Dreissenoidea</taxon>
        <taxon>Dreissenidae</taxon>
        <taxon>Dreissena</taxon>
    </lineage>
</organism>
<keyword evidence="23" id="KW-1185">Reference proteome</keyword>
<keyword evidence="9" id="KW-0007">Acetylation</keyword>
<dbReference type="FunFam" id="1.10.540.10:FF:000001">
    <property type="entry name" value="Very long-chain-specific acyl-CoA dehydrogenase, mitochondrial"/>
    <property type="match status" value="1"/>
</dbReference>
<dbReference type="SUPFAM" id="SSF56645">
    <property type="entry name" value="Acyl-CoA dehydrogenase NM domain-like"/>
    <property type="match status" value="1"/>
</dbReference>
<dbReference type="PANTHER" id="PTHR43884:SF9">
    <property type="entry name" value="COMPLEX I ASSEMBLY FACTOR ACAD9, MITOCHONDRIAL"/>
    <property type="match status" value="1"/>
</dbReference>
<evidence type="ECO:0000256" key="11">
    <source>
        <dbReference type="ARBA" id="ARBA00023128"/>
    </source>
</evidence>
<feature type="domain" description="Acyl-CoA dehydrogenase/oxidase N-terminal" evidence="20">
    <location>
        <begin position="18"/>
        <end position="123"/>
    </location>
</feature>
<dbReference type="Pfam" id="PF02770">
    <property type="entry name" value="Acyl-CoA_dh_M"/>
    <property type="match status" value="1"/>
</dbReference>
<evidence type="ECO:0000256" key="13">
    <source>
        <dbReference type="ARBA" id="ARBA00047916"/>
    </source>
</evidence>
<comment type="catalytic activity">
    <reaction evidence="14">
        <text>tetradecanoyl-CoA + oxidized [electron-transfer flavoprotein] + H(+) = (2E)-tetradecenoyl-CoA + reduced [electron-transfer flavoprotein]</text>
        <dbReference type="Rhea" id="RHEA:47316"/>
        <dbReference type="Rhea" id="RHEA-COMP:10685"/>
        <dbReference type="Rhea" id="RHEA-COMP:10686"/>
        <dbReference type="ChEBI" id="CHEBI:15378"/>
        <dbReference type="ChEBI" id="CHEBI:57385"/>
        <dbReference type="ChEBI" id="CHEBI:57692"/>
        <dbReference type="ChEBI" id="CHEBI:58307"/>
        <dbReference type="ChEBI" id="CHEBI:61405"/>
    </reaction>
    <physiologicalReaction direction="left-to-right" evidence="14">
        <dbReference type="Rhea" id="RHEA:47317"/>
    </physiologicalReaction>
</comment>
<dbReference type="InterPro" id="IPR006091">
    <property type="entry name" value="Acyl-CoA_Oxase/DH_mid-dom"/>
</dbReference>
<reference evidence="22" key="1">
    <citation type="journal article" date="2019" name="bioRxiv">
        <title>The Genome of the Zebra Mussel, Dreissena polymorpha: A Resource for Invasive Species Research.</title>
        <authorList>
            <person name="McCartney M.A."/>
            <person name="Auch B."/>
            <person name="Kono T."/>
            <person name="Mallez S."/>
            <person name="Zhang Y."/>
            <person name="Obille A."/>
            <person name="Becker A."/>
            <person name="Abrahante J.E."/>
            <person name="Garbe J."/>
            <person name="Badalamenti J.P."/>
            <person name="Herman A."/>
            <person name="Mangelson H."/>
            <person name="Liachko I."/>
            <person name="Sullivan S."/>
            <person name="Sone E.D."/>
            <person name="Koren S."/>
            <person name="Silverstein K.A.T."/>
            <person name="Beckman K.B."/>
            <person name="Gohl D.M."/>
        </authorList>
    </citation>
    <scope>NUCLEOTIDE SEQUENCE</scope>
    <source>
        <strain evidence="22">Duluth1</strain>
        <tissue evidence="22">Whole animal</tissue>
    </source>
</reference>
<keyword evidence="8" id="KW-0809">Transit peptide</keyword>
<dbReference type="InterPro" id="IPR009100">
    <property type="entry name" value="AcylCoA_DH/oxidase_NM_dom_sf"/>
</dbReference>
<feature type="non-terminal residue" evidence="22">
    <location>
        <position position="569"/>
    </location>
</feature>
<dbReference type="Gene3D" id="1.20.140.10">
    <property type="entry name" value="Butyryl-CoA Dehydrogenase, subunit A, domain 3"/>
    <property type="match status" value="2"/>
</dbReference>